<feature type="region of interest" description="Disordered" evidence="1">
    <location>
        <begin position="405"/>
        <end position="501"/>
    </location>
</feature>
<feature type="compositionally biased region" description="Polar residues" evidence="1">
    <location>
        <begin position="485"/>
        <end position="501"/>
    </location>
</feature>
<evidence type="ECO:0000256" key="1">
    <source>
        <dbReference type="SAM" id="MobiDB-lite"/>
    </source>
</evidence>
<proteinExistence type="predicted"/>
<accession>A0ABQ9IB68</accession>
<evidence type="ECO:0000313" key="2">
    <source>
        <dbReference type="EMBL" id="KAJ8893881.1"/>
    </source>
</evidence>
<dbReference type="Proteomes" id="UP001159363">
    <property type="component" value="Chromosome 2"/>
</dbReference>
<protein>
    <submittedName>
        <fullName evidence="2">Uncharacterized protein</fullName>
    </submittedName>
</protein>
<gene>
    <name evidence="2" type="ORF">PR048_006482</name>
</gene>
<feature type="compositionally biased region" description="Basic and acidic residues" evidence="1">
    <location>
        <begin position="288"/>
        <end position="297"/>
    </location>
</feature>
<dbReference type="EMBL" id="JARBHB010000002">
    <property type="protein sequence ID" value="KAJ8893881.1"/>
    <property type="molecule type" value="Genomic_DNA"/>
</dbReference>
<name>A0ABQ9IB68_9NEOP</name>
<reference evidence="2 3" key="1">
    <citation type="submission" date="2023-02" db="EMBL/GenBank/DDBJ databases">
        <title>LHISI_Scaffold_Assembly.</title>
        <authorList>
            <person name="Stuart O.P."/>
            <person name="Cleave R."/>
            <person name="Magrath M.J.L."/>
            <person name="Mikheyev A.S."/>
        </authorList>
    </citation>
    <scope>NUCLEOTIDE SEQUENCE [LARGE SCALE GENOMIC DNA]</scope>
    <source>
        <strain evidence="2">Daus_M_001</strain>
        <tissue evidence="2">Leg muscle</tissue>
    </source>
</reference>
<organism evidence="2 3">
    <name type="scientific">Dryococelus australis</name>
    <dbReference type="NCBI Taxonomy" id="614101"/>
    <lineage>
        <taxon>Eukaryota</taxon>
        <taxon>Metazoa</taxon>
        <taxon>Ecdysozoa</taxon>
        <taxon>Arthropoda</taxon>
        <taxon>Hexapoda</taxon>
        <taxon>Insecta</taxon>
        <taxon>Pterygota</taxon>
        <taxon>Neoptera</taxon>
        <taxon>Polyneoptera</taxon>
        <taxon>Phasmatodea</taxon>
        <taxon>Verophasmatodea</taxon>
        <taxon>Anareolatae</taxon>
        <taxon>Phasmatidae</taxon>
        <taxon>Eurycanthinae</taxon>
        <taxon>Dryococelus</taxon>
    </lineage>
</organism>
<comment type="caution">
    <text evidence="2">The sequence shown here is derived from an EMBL/GenBank/DDBJ whole genome shotgun (WGS) entry which is preliminary data.</text>
</comment>
<sequence length="630" mass="68963">MKGRGKRKIPEEIHRPTASCGTIPTCENPVTRPGIEPGSPWWPWWPRDKHSGIIAGGRKIIPLNVSNRIQCSAVCSTENGCVVQLFLNTGGAVARALVSHQGDLSSIPGGFTPGFSHVGILLDDAACRAGFLGVLPLPPLLHMSGDDGHLEVPAGKPVTRRVLPRPGLTAHSSFIYLHICNPTFDSSTHRRLSLSSPPLFASLTTTHLTFKASTTLQNVDSIEIGENIDSGSRRAYILPARRPYPESSSFPPRVALGKVRKRNDLSHRELQQPSRPAPRASCSQSDDEYGRIEGKDPPHYFTSLPHIPTRLLSLPDFRMWQSCPMISPSGDAPCSPHFVLIGSQDLSVKSRPNLYTLRQAPRNVHTGHAPVNTTCVQYGPRPGFSVKLTIPGNIAALVWERHDKTTRRNERAGQTRRPAASPGTIPTCENAGATRPRVEPGSPRWEVSGYRPAYQAGSRELQMERHQRTGRPRTPAMIPIEDTPLLSSCTGPSQGLGSRQKTSVRTCLRAARPSLPLLSPSTRSVCTRLEGTSANGTSLLLCHRPEMNLLHLPSPALQHTVHKGAAVAERLDYWPPNKAYRIQSPAESLTDFRQSVSCLTMPLVGMFSRDSPFPQWCSILAGVYKFIVFS</sequence>
<keyword evidence="3" id="KW-1185">Reference proteome</keyword>
<feature type="region of interest" description="Disordered" evidence="1">
    <location>
        <begin position="260"/>
        <end position="297"/>
    </location>
</feature>
<evidence type="ECO:0000313" key="3">
    <source>
        <dbReference type="Proteomes" id="UP001159363"/>
    </source>
</evidence>